<accession>A0ABV7BT47</accession>
<dbReference type="PANTHER" id="PTHR34597">
    <property type="entry name" value="SLR1661 PROTEIN"/>
    <property type="match status" value="1"/>
</dbReference>
<dbReference type="Pfam" id="PF01103">
    <property type="entry name" value="Omp85"/>
    <property type="match status" value="1"/>
</dbReference>
<dbReference type="Proteomes" id="UP001595420">
    <property type="component" value="Unassembled WGS sequence"/>
</dbReference>
<dbReference type="RefSeq" id="WP_216835779.1">
    <property type="nucleotide sequence ID" value="NZ_JAFNJS010000002.1"/>
</dbReference>
<dbReference type="InterPro" id="IPR051544">
    <property type="entry name" value="TPS_OM_transporter"/>
</dbReference>
<feature type="signal peptide" evidence="3">
    <location>
        <begin position="1"/>
        <end position="28"/>
    </location>
</feature>
<evidence type="ECO:0000313" key="6">
    <source>
        <dbReference type="Proteomes" id="UP001595420"/>
    </source>
</evidence>
<feature type="chain" id="PRO_5045219230" evidence="3">
    <location>
        <begin position="29"/>
        <end position="578"/>
    </location>
</feature>
<dbReference type="PANTHER" id="PTHR34597:SF6">
    <property type="entry name" value="BLR6126 PROTEIN"/>
    <property type="match status" value="1"/>
</dbReference>
<keyword evidence="2" id="KW-0472">Membrane</keyword>
<feature type="domain" description="Bacterial surface antigen (D15)" evidence="4">
    <location>
        <begin position="409"/>
        <end position="547"/>
    </location>
</feature>
<name>A0ABV7BT47_9PROT</name>
<gene>
    <name evidence="5" type="ORF">ACFOD3_07280</name>
</gene>
<dbReference type="EMBL" id="JBHRSB010000002">
    <property type="protein sequence ID" value="MFC2999688.1"/>
    <property type="molecule type" value="Genomic_DNA"/>
</dbReference>
<sequence length="578" mass="60573">MAVGAYRAFSATRLAAFALACAPALALAQAVPPQPGLIERVAPAPAPSLGPPLLPPEPLATTGPGASRRLALGAVRIRGNTALPDSALRPGHLAQRIVTLAEIEAARLAVLGAYRAAGFAYVAVGASLVAGAEGQLDLLLTVTEGFVAEVALEGAIGPAARQVRRFLDPLVGQRPLPHAALERALLLAGDIAGITARGLLRPIEGDPGALQLLVQLEREPISGFASLDNRGNTATGAWQGLLVGQLNAFTRFGERSELAVFQSDQHGQTFGQFSQEVFLGGSGLRLRGFAGAGRAAPGGALAALGYAGKTRVAGLSLAQPLIRSRPRNLTLTAQLDAFESLVRLRRGDGAPRERFSRDAVRALRLGLEGEARDALLGFAPAAAVSTASLRLHRGLEVFGASDGSHGTSARFGSDFGFARLVAEASRLQPLFQPAEGWMLSLYGAGAVQWADDALPPAEKFYLGGNRLGRGFHSGQLAGDRAIAGSLEIRADTHLSLPWSGDPRGVQFYLFHDEARATDNGSDVGARRLASWGGGVRLQLSEQAQIEFEGLRRITRQPDGAGLRALDEGAVFTRLLIRF</sequence>
<proteinExistence type="predicted"/>
<evidence type="ECO:0000256" key="3">
    <source>
        <dbReference type="SAM" id="SignalP"/>
    </source>
</evidence>
<evidence type="ECO:0000256" key="2">
    <source>
        <dbReference type="ARBA" id="ARBA00023136"/>
    </source>
</evidence>
<keyword evidence="3" id="KW-0732">Signal</keyword>
<evidence type="ECO:0000259" key="4">
    <source>
        <dbReference type="Pfam" id="PF01103"/>
    </source>
</evidence>
<dbReference type="InterPro" id="IPR000184">
    <property type="entry name" value="Bac_surfAg_D15"/>
</dbReference>
<protein>
    <submittedName>
        <fullName evidence="5">ShlB/FhaC/HecB family hemolysin secretion/activation protein</fullName>
    </submittedName>
</protein>
<keyword evidence="6" id="KW-1185">Reference proteome</keyword>
<organism evidence="5 6">
    <name type="scientific">Falsiroseomonas tokyonensis</name>
    <dbReference type="NCBI Taxonomy" id="430521"/>
    <lineage>
        <taxon>Bacteria</taxon>
        <taxon>Pseudomonadati</taxon>
        <taxon>Pseudomonadota</taxon>
        <taxon>Alphaproteobacteria</taxon>
        <taxon>Acetobacterales</taxon>
        <taxon>Roseomonadaceae</taxon>
        <taxon>Falsiroseomonas</taxon>
    </lineage>
</organism>
<evidence type="ECO:0000256" key="1">
    <source>
        <dbReference type="ARBA" id="ARBA00004370"/>
    </source>
</evidence>
<reference evidence="6" key="1">
    <citation type="journal article" date="2019" name="Int. J. Syst. Evol. Microbiol.">
        <title>The Global Catalogue of Microorganisms (GCM) 10K type strain sequencing project: providing services to taxonomists for standard genome sequencing and annotation.</title>
        <authorList>
            <consortium name="The Broad Institute Genomics Platform"/>
            <consortium name="The Broad Institute Genome Sequencing Center for Infectious Disease"/>
            <person name="Wu L."/>
            <person name="Ma J."/>
        </authorList>
    </citation>
    <scope>NUCLEOTIDE SEQUENCE [LARGE SCALE GENOMIC DNA]</scope>
    <source>
        <strain evidence="6">CGMCC 1.16855</strain>
    </source>
</reference>
<comment type="caution">
    <text evidence="5">The sequence shown here is derived from an EMBL/GenBank/DDBJ whole genome shotgun (WGS) entry which is preliminary data.</text>
</comment>
<comment type="subcellular location">
    <subcellularLocation>
        <location evidence="1">Membrane</location>
    </subcellularLocation>
</comment>
<evidence type="ECO:0000313" key="5">
    <source>
        <dbReference type="EMBL" id="MFC2999688.1"/>
    </source>
</evidence>